<dbReference type="PROSITE" id="PS51819">
    <property type="entry name" value="VOC"/>
    <property type="match status" value="1"/>
</dbReference>
<keyword evidence="2" id="KW-1185">Reference proteome</keyword>
<protein>
    <submittedName>
        <fullName evidence="1">Uncharacterized protein</fullName>
    </submittedName>
</protein>
<sequence>MPGIARFSLTALDCPDTVALAEFYSAITGWPIRPWDGDPSWVELVSPAGATIAFQQVRGHRPPVWPGNDHPQQAHIDFDVPDLDAGEQQVLAIGARKAEIQPTPDSFRVFLDPAGHPFCLVKEG</sequence>
<dbReference type="Gene3D" id="3.10.180.10">
    <property type="entry name" value="2,3-Dihydroxybiphenyl 1,2-Dioxygenase, domain 1"/>
    <property type="match status" value="1"/>
</dbReference>
<gene>
    <name evidence="1" type="ORF">SAMN05444695_104273</name>
</gene>
<reference evidence="1 2" key="1">
    <citation type="submission" date="2016-10" db="EMBL/GenBank/DDBJ databases">
        <authorList>
            <person name="de Groot N.N."/>
        </authorList>
    </citation>
    <scope>NUCLEOTIDE SEQUENCE [LARGE SCALE GENOMIC DNA]</scope>
    <source>
        <strain evidence="1 2">DSM 44892</strain>
    </source>
</reference>
<dbReference type="OrthoDB" id="1645442at2"/>
<dbReference type="PANTHER" id="PTHR35908">
    <property type="entry name" value="HYPOTHETICAL FUSION PROTEIN"/>
    <property type="match status" value="1"/>
</dbReference>
<dbReference type="PANTHER" id="PTHR35908:SF1">
    <property type="entry name" value="CONSERVED PROTEIN"/>
    <property type="match status" value="1"/>
</dbReference>
<evidence type="ECO:0000313" key="1">
    <source>
        <dbReference type="EMBL" id="SDI00281.1"/>
    </source>
</evidence>
<dbReference type="InterPro" id="IPR041581">
    <property type="entry name" value="Glyoxalase_6"/>
</dbReference>
<dbReference type="InterPro" id="IPR037523">
    <property type="entry name" value="VOC_core"/>
</dbReference>
<accession>A0A1G8H172</accession>
<dbReference type="RefSeq" id="WP_139183209.1">
    <property type="nucleotide sequence ID" value="NZ_CP048813.1"/>
</dbReference>
<dbReference type="Proteomes" id="UP000183263">
    <property type="component" value="Unassembled WGS sequence"/>
</dbReference>
<dbReference type="CDD" id="cd06587">
    <property type="entry name" value="VOC"/>
    <property type="match status" value="1"/>
</dbReference>
<proteinExistence type="predicted"/>
<organism evidence="1 2">
    <name type="scientific">Rhodococcus triatomae</name>
    <dbReference type="NCBI Taxonomy" id="300028"/>
    <lineage>
        <taxon>Bacteria</taxon>
        <taxon>Bacillati</taxon>
        <taxon>Actinomycetota</taxon>
        <taxon>Actinomycetes</taxon>
        <taxon>Mycobacteriales</taxon>
        <taxon>Nocardiaceae</taxon>
        <taxon>Rhodococcus</taxon>
    </lineage>
</organism>
<dbReference type="InterPro" id="IPR029068">
    <property type="entry name" value="Glyas_Bleomycin-R_OHBP_Dase"/>
</dbReference>
<evidence type="ECO:0000313" key="2">
    <source>
        <dbReference type="Proteomes" id="UP000183263"/>
    </source>
</evidence>
<dbReference type="AlphaFoldDB" id="A0A1G8H172"/>
<dbReference type="Pfam" id="PF18029">
    <property type="entry name" value="Glyoxalase_6"/>
    <property type="match status" value="1"/>
</dbReference>
<dbReference type="SUPFAM" id="SSF54593">
    <property type="entry name" value="Glyoxalase/Bleomycin resistance protein/Dihydroxybiphenyl dioxygenase"/>
    <property type="match status" value="1"/>
</dbReference>
<name>A0A1G8H172_9NOCA</name>
<dbReference type="EMBL" id="FNDN01000004">
    <property type="protein sequence ID" value="SDI00281.1"/>
    <property type="molecule type" value="Genomic_DNA"/>
</dbReference>